<organism evidence="2 3">
    <name type="scientific">Thiothrix lacustris</name>
    <dbReference type="NCBI Taxonomy" id="525917"/>
    <lineage>
        <taxon>Bacteria</taxon>
        <taxon>Pseudomonadati</taxon>
        <taxon>Pseudomonadota</taxon>
        <taxon>Gammaproteobacteria</taxon>
        <taxon>Thiotrichales</taxon>
        <taxon>Thiotrichaceae</taxon>
        <taxon>Thiothrix</taxon>
    </lineage>
</organism>
<accession>A0A1Y1QRI1</accession>
<dbReference type="EMBL" id="MTEJ01000080">
    <property type="protein sequence ID" value="OQX11793.1"/>
    <property type="molecule type" value="Genomic_DNA"/>
</dbReference>
<sequence length="131" mass="14864">MKYRNTIIRTLLCLAVLNVPLATAGERCQQLNINIANETGAAVKITAVDYFEPQQRQWRNEAQIEQILTNNANWTWKRSLELVRDATTRLRITYQTKLSGLHLDNYSAKRTAESAPFTCTDNGSSPLIKLP</sequence>
<evidence type="ECO:0000313" key="2">
    <source>
        <dbReference type="EMBL" id="OQX11793.1"/>
    </source>
</evidence>
<dbReference type="Proteomes" id="UP000192491">
    <property type="component" value="Unassembled WGS sequence"/>
</dbReference>
<reference evidence="2 3" key="1">
    <citation type="submission" date="2017-01" db="EMBL/GenBank/DDBJ databases">
        <title>Novel large sulfur bacteria in the metagenomes of groundwater-fed chemosynthetic microbial mats in the Lake Huron basin.</title>
        <authorList>
            <person name="Sharrar A.M."/>
            <person name="Flood B.E."/>
            <person name="Bailey J.V."/>
            <person name="Jones D.S."/>
            <person name="Biddanda B."/>
            <person name="Ruberg S.A."/>
            <person name="Marcus D.N."/>
            <person name="Dick G.J."/>
        </authorList>
    </citation>
    <scope>NUCLEOTIDE SEQUENCE [LARGE SCALE GENOMIC DNA]</scope>
    <source>
        <strain evidence="2">A8</strain>
    </source>
</reference>
<proteinExistence type="predicted"/>
<comment type="caution">
    <text evidence="2">The sequence shown here is derived from an EMBL/GenBank/DDBJ whole genome shotgun (WGS) entry which is preliminary data.</text>
</comment>
<protein>
    <submittedName>
        <fullName evidence="2">Uncharacterized protein</fullName>
    </submittedName>
</protein>
<evidence type="ECO:0000313" key="3">
    <source>
        <dbReference type="Proteomes" id="UP000192491"/>
    </source>
</evidence>
<feature type="signal peptide" evidence="1">
    <location>
        <begin position="1"/>
        <end position="24"/>
    </location>
</feature>
<gene>
    <name evidence="2" type="ORF">BWK73_16700</name>
</gene>
<dbReference type="AlphaFoldDB" id="A0A1Y1QRI1"/>
<evidence type="ECO:0000256" key="1">
    <source>
        <dbReference type="SAM" id="SignalP"/>
    </source>
</evidence>
<keyword evidence="1" id="KW-0732">Signal</keyword>
<name>A0A1Y1QRI1_9GAMM</name>
<feature type="chain" id="PRO_5013118679" evidence="1">
    <location>
        <begin position="25"/>
        <end position="131"/>
    </location>
</feature>